<feature type="non-terminal residue" evidence="2">
    <location>
        <position position="787"/>
    </location>
</feature>
<protein>
    <submittedName>
        <fullName evidence="2">Uncharacterized protein</fullName>
    </submittedName>
</protein>
<gene>
    <name evidence="2" type="ORF">THASP1DRAFT_26311</name>
</gene>
<organism evidence="2 3">
    <name type="scientific">Thamnocephalis sphaerospora</name>
    <dbReference type="NCBI Taxonomy" id="78915"/>
    <lineage>
        <taxon>Eukaryota</taxon>
        <taxon>Fungi</taxon>
        <taxon>Fungi incertae sedis</taxon>
        <taxon>Zoopagomycota</taxon>
        <taxon>Zoopagomycotina</taxon>
        <taxon>Zoopagomycetes</taxon>
        <taxon>Zoopagales</taxon>
        <taxon>Sigmoideomycetaceae</taxon>
        <taxon>Thamnocephalis</taxon>
    </lineage>
</organism>
<evidence type="ECO:0000313" key="2">
    <source>
        <dbReference type="EMBL" id="RKP05145.1"/>
    </source>
</evidence>
<dbReference type="AlphaFoldDB" id="A0A4P9XHH6"/>
<dbReference type="Proteomes" id="UP000271241">
    <property type="component" value="Unassembled WGS sequence"/>
</dbReference>
<keyword evidence="3" id="KW-1185">Reference proteome</keyword>
<accession>A0A4P9XHH6</accession>
<evidence type="ECO:0000313" key="3">
    <source>
        <dbReference type="Proteomes" id="UP000271241"/>
    </source>
</evidence>
<feature type="region of interest" description="Disordered" evidence="1">
    <location>
        <begin position="1"/>
        <end position="30"/>
    </location>
</feature>
<sequence>MATDAARRKQHPGHSDEGDVHPCQGPPTKRSRWEELAHVSAIAAARLIADASWPAVRGALHQVRLVLESLARRPADAVEISASTSCQAAAHALARTLCDGIVCMQPAAVEYALRLLCFVLETQGLDSAAREHQLRTHTLSAFFQHGGGPDVVRAIRSPVMPISHYALRFVNAARQSTRLAALLPQRNLYRALLAVIVNPSAQSLLASSLPSPSPPPQPDKPWLLAISMLAQLVRASRSNKEKDPFAEHFAPIVGAWRASTKTPLPQAAAATASEHTAKLLHLVLTILDASPGALAKLDQFCLVDALLVWWRQLLVCIRQADAALPDVQSRLRLLYRSSTLPLWALELYTQRPASSARVYLRFQEDISALLLQTFVALADHDSLAPLADRSATPDGTISACLETALRMFIAHIARFGVARAPMEHRKYALSALSRISSLFGLRLSGEMAAEAEGTNDKADHSGNHDVLDSFIGSAHRMLQCDSPEDTATAMDWDEARPMLLLASSRLWLVLQPTHKRSDGDHWSCELFCLGIRYNTFWITRSDASKMNLTRLLFLHISGTSADRRFGDALTRMVKRFGECLIWRPENASTLIVLAIVCARRLESSSVRPLAGSAGTHLSSTVCWQLLQAAMDGLAQRVADAHWLRALLQFSSAAAAVYEASNESEARIYAEEESRLCALHATHWQSPESTDASQSSARSIVPLLLWLLTAWSPVTSTEKRMDVDPAATVRGTALRALSCWATLPGARSYLATRLDELDTLRCNPSRILLAQNSSGASTQAESVSPARQ</sequence>
<name>A0A4P9XHH6_9FUNG</name>
<evidence type="ECO:0000256" key="1">
    <source>
        <dbReference type="SAM" id="MobiDB-lite"/>
    </source>
</evidence>
<reference evidence="3" key="1">
    <citation type="journal article" date="2018" name="Nat. Microbiol.">
        <title>Leveraging single-cell genomics to expand the fungal tree of life.</title>
        <authorList>
            <person name="Ahrendt S.R."/>
            <person name="Quandt C.A."/>
            <person name="Ciobanu D."/>
            <person name="Clum A."/>
            <person name="Salamov A."/>
            <person name="Andreopoulos B."/>
            <person name="Cheng J.F."/>
            <person name="Woyke T."/>
            <person name="Pelin A."/>
            <person name="Henrissat B."/>
            <person name="Reynolds N.K."/>
            <person name="Benny G.L."/>
            <person name="Smith M.E."/>
            <person name="James T.Y."/>
            <person name="Grigoriev I.V."/>
        </authorList>
    </citation>
    <scope>NUCLEOTIDE SEQUENCE [LARGE SCALE GENOMIC DNA]</scope>
    <source>
        <strain evidence="3">RSA 1356</strain>
    </source>
</reference>
<dbReference type="EMBL" id="KZ993245">
    <property type="protein sequence ID" value="RKP05145.1"/>
    <property type="molecule type" value="Genomic_DNA"/>
</dbReference>
<proteinExistence type="predicted"/>